<keyword evidence="1" id="KW-0472">Membrane</keyword>
<dbReference type="Proteomes" id="UP001054837">
    <property type="component" value="Unassembled WGS sequence"/>
</dbReference>
<feature type="transmembrane region" description="Helical" evidence="1">
    <location>
        <begin position="60"/>
        <end position="80"/>
    </location>
</feature>
<dbReference type="AlphaFoldDB" id="A0AAV4R5N8"/>
<gene>
    <name evidence="2" type="ORF">CDAR_218211</name>
</gene>
<evidence type="ECO:0000256" key="1">
    <source>
        <dbReference type="SAM" id="Phobius"/>
    </source>
</evidence>
<feature type="transmembrane region" description="Helical" evidence="1">
    <location>
        <begin position="86"/>
        <end position="108"/>
    </location>
</feature>
<keyword evidence="1" id="KW-0812">Transmembrane</keyword>
<accession>A0AAV4R5N8</accession>
<organism evidence="2 3">
    <name type="scientific">Caerostris darwini</name>
    <dbReference type="NCBI Taxonomy" id="1538125"/>
    <lineage>
        <taxon>Eukaryota</taxon>
        <taxon>Metazoa</taxon>
        <taxon>Ecdysozoa</taxon>
        <taxon>Arthropoda</taxon>
        <taxon>Chelicerata</taxon>
        <taxon>Arachnida</taxon>
        <taxon>Araneae</taxon>
        <taxon>Araneomorphae</taxon>
        <taxon>Entelegynae</taxon>
        <taxon>Araneoidea</taxon>
        <taxon>Araneidae</taxon>
        <taxon>Caerostris</taxon>
    </lineage>
</organism>
<name>A0AAV4R5N8_9ARAC</name>
<proteinExistence type="predicted"/>
<dbReference type="EMBL" id="BPLQ01005796">
    <property type="protein sequence ID" value="GIY17248.1"/>
    <property type="molecule type" value="Genomic_DNA"/>
</dbReference>
<sequence length="117" mass="13010">MKSLAPPHSHLTVVPRDIHSGSSPCRWMLPGNRLTNALGLSAGRWPDFPGDAKSEEGHPLTFVGVLGVVRDVLFFFFLSWNGLQEVYCAFIGNWYQVIMVIVGLHILVPHSKVIMDL</sequence>
<evidence type="ECO:0000313" key="2">
    <source>
        <dbReference type="EMBL" id="GIY17248.1"/>
    </source>
</evidence>
<comment type="caution">
    <text evidence="2">The sequence shown here is derived from an EMBL/GenBank/DDBJ whole genome shotgun (WGS) entry which is preliminary data.</text>
</comment>
<evidence type="ECO:0000313" key="3">
    <source>
        <dbReference type="Proteomes" id="UP001054837"/>
    </source>
</evidence>
<reference evidence="2 3" key="1">
    <citation type="submission" date="2021-06" db="EMBL/GenBank/DDBJ databases">
        <title>Caerostris darwini draft genome.</title>
        <authorList>
            <person name="Kono N."/>
            <person name="Arakawa K."/>
        </authorList>
    </citation>
    <scope>NUCLEOTIDE SEQUENCE [LARGE SCALE GENOMIC DNA]</scope>
</reference>
<protein>
    <submittedName>
        <fullName evidence="2">Uncharacterized protein</fullName>
    </submittedName>
</protein>
<keyword evidence="3" id="KW-1185">Reference proteome</keyword>
<keyword evidence="1" id="KW-1133">Transmembrane helix</keyword>